<gene>
    <name evidence="5" type="ORF">HETSPECPRED_007205</name>
</gene>
<organism evidence="5 6">
    <name type="scientific">Heterodermia speciosa</name>
    <dbReference type="NCBI Taxonomy" id="116794"/>
    <lineage>
        <taxon>Eukaryota</taxon>
        <taxon>Fungi</taxon>
        <taxon>Dikarya</taxon>
        <taxon>Ascomycota</taxon>
        <taxon>Pezizomycotina</taxon>
        <taxon>Lecanoromycetes</taxon>
        <taxon>OSLEUM clade</taxon>
        <taxon>Lecanoromycetidae</taxon>
        <taxon>Caliciales</taxon>
        <taxon>Physciaceae</taxon>
        <taxon>Heterodermia</taxon>
    </lineage>
</organism>
<protein>
    <recommendedName>
        <fullName evidence="4">Scytalone dehydratase-like domain-containing protein</fullName>
    </recommendedName>
</protein>
<feature type="compositionally biased region" description="Polar residues" evidence="3">
    <location>
        <begin position="8"/>
        <end position="27"/>
    </location>
</feature>
<evidence type="ECO:0000256" key="3">
    <source>
        <dbReference type="SAM" id="MobiDB-lite"/>
    </source>
</evidence>
<dbReference type="InterPro" id="IPR032710">
    <property type="entry name" value="NTF2-like_dom_sf"/>
</dbReference>
<comment type="caution">
    <text evidence="5">The sequence shown here is derived from an EMBL/GenBank/DDBJ whole genome shotgun (WGS) entry which is preliminary data.</text>
</comment>
<dbReference type="GO" id="GO:0016829">
    <property type="term" value="F:lyase activity"/>
    <property type="evidence" value="ECO:0007669"/>
    <property type="project" value="UniProtKB-KW"/>
</dbReference>
<dbReference type="Gene3D" id="3.10.450.50">
    <property type="match status" value="1"/>
</dbReference>
<proteinExistence type="inferred from homology"/>
<dbReference type="AlphaFoldDB" id="A0A8H3EJE8"/>
<sequence>MSGVDNLVRSSSGTQNSPDQPSTTVNGPSVHPNDAPILRPREFMTSVPGTATRDFADPSSIPGPPPSIHDNETQPVEGPSRSISFEEYIILSTILFEWADSYDSKSYQRLAAILAPTLMVDYSQVNGRHWPQMPRDDFVNAMRQYGFVGDQLVRTHHHIGASKWHKVSDDYVIGHHQLRASHQRFAAADLQVVQNQGSGHSVMQIFYRRLQGEWKIAGMKPTVRWHEY</sequence>
<evidence type="ECO:0000256" key="1">
    <source>
        <dbReference type="ARBA" id="ARBA00008584"/>
    </source>
</evidence>
<evidence type="ECO:0000259" key="4">
    <source>
        <dbReference type="Pfam" id="PF02982"/>
    </source>
</evidence>
<name>A0A8H3EJE8_9LECA</name>
<keyword evidence="2" id="KW-0456">Lyase</keyword>
<feature type="region of interest" description="Disordered" evidence="3">
    <location>
        <begin position="1"/>
        <end position="79"/>
    </location>
</feature>
<dbReference type="EMBL" id="CAJPDS010000005">
    <property type="protein sequence ID" value="CAF9907654.1"/>
    <property type="molecule type" value="Genomic_DNA"/>
</dbReference>
<reference evidence="5" key="1">
    <citation type="submission" date="2021-03" db="EMBL/GenBank/DDBJ databases">
        <authorList>
            <person name="Tagirdzhanova G."/>
        </authorList>
    </citation>
    <scope>NUCLEOTIDE SEQUENCE</scope>
</reference>
<dbReference type="SUPFAM" id="SSF54427">
    <property type="entry name" value="NTF2-like"/>
    <property type="match status" value="1"/>
</dbReference>
<dbReference type="OrthoDB" id="5281072at2759"/>
<dbReference type="Proteomes" id="UP000664521">
    <property type="component" value="Unassembled WGS sequence"/>
</dbReference>
<accession>A0A8H3EJE8</accession>
<keyword evidence="6" id="KW-1185">Reference proteome</keyword>
<dbReference type="CDD" id="cd00531">
    <property type="entry name" value="NTF2_like"/>
    <property type="match status" value="1"/>
</dbReference>
<evidence type="ECO:0000313" key="6">
    <source>
        <dbReference type="Proteomes" id="UP000664521"/>
    </source>
</evidence>
<feature type="domain" description="Scytalone dehydratase-like" evidence="4">
    <location>
        <begin position="83"/>
        <end position="228"/>
    </location>
</feature>
<evidence type="ECO:0000313" key="5">
    <source>
        <dbReference type="EMBL" id="CAF9907654.1"/>
    </source>
</evidence>
<dbReference type="InterPro" id="IPR049884">
    <property type="entry name" value="Scytalone_dh"/>
</dbReference>
<comment type="similarity">
    <text evidence="1">Belongs to the scytalone dehydratase family.</text>
</comment>
<evidence type="ECO:0000256" key="2">
    <source>
        <dbReference type="ARBA" id="ARBA00023239"/>
    </source>
</evidence>
<dbReference type="Pfam" id="PF02982">
    <property type="entry name" value="Scytalone_dh"/>
    <property type="match status" value="1"/>
</dbReference>